<sequence>MSILYDLVSENELEDAHRIESRGYPEDEAGSLETFKYRQSQAPELFLGAFLPGPDDTGRSLIGFVCSTLSPDTTLTHESMSKHVPGSKSVCIHSVCVAPEHRRKHVALDLLKEYVRRLEEAGQYDRILLIAHEELRPLYEKAGFDFVGRSAVVHGARPWFEMRKDLSSTGSAPPSNPSGQAQGQALPAGLWEALERSSRRTGPVARLLTSFPHAVKEVIDSDSSGGSPTNKYDLLCPRLGCGSVILKAGVAQWVERASVQLEPSGSTIPDCLGALPAPPATAQWWLVTPNAMVFENIGFSRPVQTAGGTKLKLLACAECDLGPLGWSEEGGSEFWLACNRVGYRA</sequence>
<dbReference type="OrthoDB" id="30840at2759"/>
<evidence type="ECO:0000256" key="4">
    <source>
        <dbReference type="ARBA" id="ARBA00022927"/>
    </source>
</evidence>
<dbReference type="GO" id="GO:0005737">
    <property type="term" value="C:cytoplasm"/>
    <property type="evidence" value="ECO:0007669"/>
    <property type="project" value="TreeGrafter"/>
</dbReference>
<dbReference type="GO" id="GO:0007264">
    <property type="term" value="P:small GTPase-mediated signal transduction"/>
    <property type="evidence" value="ECO:0007669"/>
    <property type="project" value="InterPro"/>
</dbReference>
<dbReference type="AlphaFoldDB" id="A0A371DPH9"/>
<organism evidence="8 9">
    <name type="scientific">Lentinus brumalis</name>
    <dbReference type="NCBI Taxonomy" id="2498619"/>
    <lineage>
        <taxon>Eukaryota</taxon>
        <taxon>Fungi</taxon>
        <taxon>Dikarya</taxon>
        <taxon>Basidiomycota</taxon>
        <taxon>Agaricomycotina</taxon>
        <taxon>Agaricomycetes</taxon>
        <taxon>Polyporales</taxon>
        <taxon>Polyporaceae</taxon>
        <taxon>Lentinus</taxon>
    </lineage>
</organism>
<evidence type="ECO:0000256" key="3">
    <source>
        <dbReference type="ARBA" id="ARBA00022679"/>
    </source>
</evidence>
<proteinExistence type="predicted"/>
<dbReference type="GO" id="GO:0004059">
    <property type="term" value="F:aralkylamine N-acetyltransferase activity"/>
    <property type="evidence" value="ECO:0007669"/>
    <property type="project" value="TreeGrafter"/>
</dbReference>
<dbReference type="PROSITE" id="PS51796">
    <property type="entry name" value="MSS4"/>
    <property type="match status" value="1"/>
</dbReference>
<dbReference type="SUPFAM" id="SSF51316">
    <property type="entry name" value="Mss4-like"/>
    <property type="match status" value="1"/>
</dbReference>
<evidence type="ECO:0000256" key="5">
    <source>
        <dbReference type="ARBA" id="ARBA00023315"/>
    </source>
</evidence>
<dbReference type="GO" id="GO:0015031">
    <property type="term" value="P:protein transport"/>
    <property type="evidence" value="ECO:0007669"/>
    <property type="project" value="UniProtKB-KW"/>
</dbReference>
<keyword evidence="1" id="KW-0813">Transport</keyword>
<evidence type="ECO:0000313" key="9">
    <source>
        <dbReference type="Proteomes" id="UP000256964"/>
    </source>
</evidence>
<keyword evidence="3" id="KW-0808">Transferase</keyword>
<evidence type="ECO:0000313" key="8">
    <source>
        <dbReference type="EMBL" id="RDX54447.1"/>
    </source>
</evidence>
<dbReference type="STRING" id="139420.A0A371DPH9"/>
<feature type="region of interest" description="Disordered" evidence="6">
    <location>
        <begin position="165"/>
        <end position="184"/>
    </location>
</feature>
<dbReference type="PANTHER" id="PTHR10908">
    <property type="entry name" value="SEROTONIN N-ACETYLTRANSFERASE"/>
    <property type="match status" value="1"/>
</dbReference>
<dbReference type="Gene3D" id="3.40.630.30">
    <property type="match status" value="1"/>
</dbReference>
<keyword evidence="5" id="KW-0012">Acyltransferase</keyword>
<dbReference type="PROSITE" id="PS51186">
    <property type="entry name" value="GNAT"/>
    <property type="match status" value="1"/>
</dbReference>
<accession>A0A371DPH9</accession>
<dbReference type="InterPro" id="IPR000182">
    <property type="entry name" value="GNAT_dom"/>
</dbReference>
<feature type="compositionally biased region" description="Polar residues" evidence="6">
    <location>
        <begin position="167"/>
        <end position="183"/>
    </location>
</feature>
<dbReference type="Pfam" id="PF04421">
    <property type="entry name" value="Mss4"/>
    <property type="match status" value="1"/>
</dbReference>
<dbReference type="InterPro" id="IPR011323">
    <property type="entry name" value="Mss4/transl-control_tumour"/>
</dbReference>
<keyword evidence="2" id="KW-0344">Guanine-nucleotide releasing factor</keyword>
<dbReference type="Proteomes" id="UP000256964">
    <property type="component" value="Unassembled WGS sequence"/>
</dbReference>
<dbReference type="PANTHER" id="PTHR10908:SF0">
    <property type="entry name" value="SEROTONIN N-ACETYLTRANSFERASE"/>
    <property type="match status" value="1"/>
</dbReference>
<name>A0A371DPH9_9APHY</name>
<evidence type="ECO:0000256" key="1">
    <source>
        <dbReference type="ARBA" id="ARBA00022448"/>
    </source>
</evidence>
<evidence type="ECO:0000256" key="2">
    <source>
        <dbReference type="ARBA" id="ARBA00022658"/>
    </source>
</evidence>
<dbReference type="GO" id="GO:0005085">
    <property type="term" value="F:guanyl-nucleotide exchange factor activity"/>
    <property type="evidence" value="ECO:0007669"/>
    <property type="project" value="UniProtKB-KW"/>
</dbReference>
<keyword evidence="9" id="KW-1185">Reference proteome</keyword>
<dbReference type="SUPFAM" id="SSF55729">
    <property type="entry name" value="Acyl-CoA N-acyltransferases (Nat)"/>
    <property type="match status" value="1"/>
</dbReference>
<dbReference type="Gene3D" id="2.170.150.10">
    <property type="entry name" value="Metal Binding Protein, Guanine Nucleotide Exchange Factor, Chain A"/>
    <property type="match status" value="1"/>
</dbReference>
<dbReference type="EMBL" id="KZ857384">
    <property type="protein sequence ID" value="RDX54447.1"/>
    <property type="molecule type" value="Genomic_DNA"/>
</dbReference>
<dbReference type="CDD" id="cd04301">
    <property type="entry name" value="NAT_SF"/>
    <property type="match status" value="1"/>
</dbReference>
<dbReference type="InterPro" id="IPR011057">
    <property type="entry name" value="Mss4-like_sf"/>
</dbReference>
<evidence type="ECO:0000256" key="6">
    <source>
        <dbReference type="SAM" id="MobiDB-lite"/>
    </source>
</evidence>
<dbReference type="InterPro" id="IPR051635">
    <property type="entry name" value="SNAT-like"/>
</dbReference>
<protein>
    <submittedName>
        <fullName evidence="8">Acyl-CoA N-acyltransferase</fullName>
    </submittedName>
</protein>
<gene>
    <name evidence="8" type="ORF">OH76DRAFT_1373142</name>
</gene>
<reference evidence="8 9" key="1">
    <citation type="journal article" date="2018" name="Biotechnol. Biofuels">
        <title>Integrative visual omics of the white-rot fungus Polyporus brumalis exposes the biotechnological potential of its oxidative enzymes for delignifying raw plant biomass.</title>
        <authorList>
            <person name="Miyauchi S."/>
            <person name="Rancon A."/>
            <person name="Drula E."/>
            <person name="Hage H."/>
            <person name="Chaduli D."/>
            <person name="Favel A."/>
            <person name="Grisel S."/>
            <person name="Henrissat B."/>
            <person name="Herpoel-Gimbert I."/>
            <person name="Ruiz-Duenas F.J."/>
            <person name="Chevret D."/>
            <person name="Hainaut M."/>
            <person name="Lin J."/>
            <person name="Wang M."/>
            <person name="Pangilinan J."/>
            <person name="Lipzen A."/>
            <person name="Lesage-Meessen L."/>
            <person name="Navarro D."/>
            <person name="Riley R."/>
            <person name="Grigoriev I.V."/>
            <person name="Zhou S."/>
            <person name="Raouche S."/>
            <person name="Rosso M.N."/>
        </authorList>
    </citation>
    <scope>NUCLEOTIDE SEQUENCE [LARGE SCALE GENOMIC DNA]</scope>
    <source>
        <strain evidence="8 9">BRFM 1820</strain>
    </source>
</reference>
<dbReference type="InterPro" id="IPR007515">
    <property type="entry name" value="Mss4"/>
</dbReference>
<keyword evidence="4" id="KW-0653">Protein transport</keyword>
<dbReference type="Pfam" id="PF13673">
    <property type="entry name" value="Acetyltransf_10"/>
    <property type="match status" value="1"/>
</dbReference>
<evidence type="ECO:0000259" key="7">
    <source>
        <dbReference type="PROSITE" id="PS51186"/>
    </source>
</evidence>
<feature type="domain" description="N-acetyltransferase" evidence="7">
    <location>
        <begin position="3"/>
        <end position="167"/>
    </location>
</feature>
<dbReference type="InterPro" id="IPR016181">
    <property type="entry name" value="Acyl_CoA_acyltransferase"/>
</dbReference>